<dbReference type="RefSeq" id="WP_211373482.1">
    <property type="nucleotide sequence ID" value="NZ_BAAAMK010000001.1"/>
</dbReference>
<keyword evidence="3" id="KW-0812">Transmembrane</keyword>
<feature type="compositionally biased region" description="Low complexity" evidence="8">
    <location>
        <begin position="94"/>
        <end position="111"/>
    </location>
</feature>
<evidence type="ECO:0000256" key="3">
    <source>
        <dbReference type="ARBA" id="ARBA00022692"/>
    </source>
</evidence>
<evidence type="ECO:0000256" key="8">
    <source>
        <dbReference type="SAM" id="MobiDB-lite"/>
    </source>
</evidence>
<name>A0ABN2Q180_9MICO</name>
<dbReference type="EMBL" id="BAAAMK010000001">
    <property type="protein sequence ID" value="GAA1941166.1"/>
    <property type="molecule type" value="Genomic_DNA"/>
</dbReference>
<comment type="caution">
    <text evidence="9">The sequence shown here is derived from an EMBL/GenBank/DDBJ whole genome shotgun (WGS) entry which is preliminary data.</text>
</comment>
<protein>
    <submittedName>
        <fullName evidence="9">Sec-independent protein translocase protein TatB</fullName>
    </submittedName>
</protein>
<evidence type="ECO:0000313" key="10">
    <source>
        <dbReference type="Proteomes" id="UP001499954"/>
    </source>
</evidence>
<feature type="region of interest" description="Disordered" evidence="8">
    <location>
        <begin position="80"/>
        <end position="151"/>
    </location>
</feature>
<comment type="subcellular location">
    <subcellularLocation>
        <location evidence="1">Membrane</location>
        <topology evidence="1">Single-pass membrane protein</topology>
    </subcellularLocation>
</comment>
<keyword evidence="6" id="KW-0811">Translocation</keyword>
<keyword evidence="2" id="KW-0813">Transport</keyword>
<dbReference type="Gene3D" id="1.20.5.3310">
    <property type="match status" value="1"/>
</dbReference>
<keyword evidence="5" id="KW-1133">Transmembrane helix</keyword>
<evidence type="ECO:0000256" key="2">
    <source>
        <dbReference type="ARBA" id="ARBA00022448"/>
    </source>
</evidence>
<dbReference type="Pfam" id="PF02416">
    <property type="entry name" value="TatA_B_E"/>
    <property type="match status" value="1"/>
</dbReference>
<gene>
    <name evidence="9" type="primary">tatB_1</name>
    <name evidence="9" type="ORF">GCM10009717_04310</name>
</gene>
<accession>A0ABN2Q180</accession>
<feature type="compositionally biased region" description="Gly residues" evidence="8">
    <location>
        <begin position="138"/>
        <end position="151"/>
    </location>
</feature>
<organism evidence="9 10">
    <name type="scientific">Agromyces allii</name>
    <dbReference type="NCBI Taxonomy" id="393607"/>
    <lineage>
        <taxon>Bacteria</taxon>
        <taxon>Bacillati</taxon>
        <taxon>Actinomycetota</taxon>
        <taxon>Actinomycetes</taxon>
        <taxon>Micrococcales</taxon>
        <taxon>Microbacteriaceae</taxon>
        <taxon>Agromyces</taxon>
    </lineage>
</organism>
<reference evidence="9 10" key="1">
    <citation type="journal article" date="2019" name="Int. J. Syst. Evol. Microbiol.">
        <title>The Global Catalogue of Microorganisms (GCM) 10K type strain sequencing project: providing services to taxonomists for standard genome sequencing and annotation.</title>
        <authorList>
            <consortium name="The Broad Institute Genomics Platform"/>
            <consortium name="The Broad Institute Genome Sequencing Center for Infectious Disease"/>
            <person name="Wu L."/>
            <person name="Ma J."/>
        </authorList>
    </citation>
    <scope>NUCLEOTIDE SEQUENCE [LARGE SCALE GENOMIC DNA]</scope>
    <source>
        <strain evidence="9 10">JCM 13584</strain>
    </source>
</reference>
<evidence type="ECO:0000256" key="6">
    <source>
        <dbReference type="ARBA" id="ARBA00023010"/>
    </source>
</evidence>
<evidence type="ECO:0000256" key="1">
    <source>
        <dbReference type="ARBA" id="ARBA00004167"/>
    </source>
</evidence>
<dbReference type="Proteomes" id="UP001499954">
    <property type="component" value="Unassembled WGS sequence"/>
</dbReference>
<keyword evidence="10" id="KW-1185">Reference proteome</keyword>
<evidence type="ECO:0000256" key="4">
    <source>
        <dbReference type="ARBA" id="ARBA00022927"/>
    </source>
</evidence>
<dbReference type="PRINTS" id="PR01506">
    <property type="entry name" value="TATBPROTEIN"/>
</dbReference>
<proteinExistence type="predicted"/>
<evidence type="ECO:0000313" key="9">
    <source>
        <dbReference type="EMBL" id="GAA1941166.1"/>
    </source>
</evidence>
<keyword evidence="7" id="KW-0472">Membrane</keyword>
<keyword evidence="4" id="KW-0653">Protein transport</keyword>
<sequence>MTFGLTFEKLLLIGIIAAVLVGPTRLPAYATALAGFVKKVRAFATTTTAQVRDELGPEFSDEDWRALDPRRYDPRSIMRAALTDDAEPGRPAVSASRPGPGAAEAPSASDAARPEPTEPEAPEHDPGLDPAYAPQAGSAGGVTGGAGGTAG</sequence>
<evidence type="ECO:0000256" key="5">
    <source>
        <dbReference type="ARBA" id="ARBA00022989"/>
    </source>
</evidence>
<dbReference type="InterPro" id="IPR003369">
    <property type="entry name" value="TatA/B/E"/>
</dbReference>
<feature type="compositionally biased region" description="Basic and acidic residues" evidence="8">
    <location>
        <begin position="112"/>
        <end position="127"/>
    </location>
</feature>
<evidence type="ECO:0000256" key="7">
    <source>
        <dbReference type="ARBA" id="ARBA00023136"/>
    </source>
</evidence>